<dbReference type="SUPFAM" id="SSF52266">
    <property type="entry name" value="SGNH hydrolase"/>
    <property type="match status" value="1"/>
</dbReference>
<protein>
    <submittedName>
        <fullName evidence="2">GSCFA domain protein</fullName>
    </submittedName>
</protein>
<accession>A0A2U2XDX7</accession>
<sequence length="314" mass="36517">MRKTKVEIPHQNLIDYRNQYHFLGSCFSEHLSNKMSKSGFSIHSNPFGVVFNPISLADFLLISDEELKNSVFEKDGVALSWLANSTCFAYESQKLKSKLLELRKSFLDSLSISKILFVTFGTAWVYERKSSNQIVANCHKAPNSEFRKRLLTVEEITKKWSEVIEKLKGESAIKIIFTVSPVRHSKDGLVENSRSKAVLLNTIHELNDKYSNVDYFPAYELVLDELRDYAYFKKDGVHPNEIAIDEIWSRFKETYFTGETAKIHQEYEKLRMMFEHKPLHSESEASKAFEVNREKRLEEFSGKYPSVKVFRNKP</sequence>
<dbReference type="RefSeq" id="WP_109358802.1">
    <property type="nucleotide sequence ID" value="NZ_QFRJ01000003.1"/>
</dbReference>
<comment type="caution">
    <text evidence="2">The sequence shown here is derived from an EMBL/GenBank/DDBJ whole genome shotgun (WGS) entry which is preliminary data.</text>
</comment>
<dbReference type="InterPro" id="IPR014982">
    <property type="entry name" value="GSCFA"/>
</dbReference>
<name>A0A2U2XDX7_9FLAO</name>
<dbReference type="Pfam" id="PF08885">
    <property type="entry name" value="GSCFA"/>
    <property type="match status" value="1"/>
</dbReference>
<evidence type="ECO:0000313" key="3">
    <source>
        <dbReference type="Proteomes" id="UP000245370"/>
    </source>
</evidence>
<dbReference type="GO" id="GO:0016788">
    <property type="term" value="F:hydrolase activity, acting on ester bonds"/>
    <property type="evidence" value="ECO:0007669"/>
    <property type="project" value="UniProtKB-ARBA"/>
</dbReference>
<dbReference type="AlphaFoldDB" id="A0A2U2XDX7"/>
<evidence type="ECO:0000259" key="1">
    <source>
        <dbReference type="Pfam" id="PF08885"/>
    </source>
</evidence>
<organism evidence="2 3">
    <name type="scientific">Brumimicrobium oceani</name>
    <dbReference type="NCBI Taxonomy" id="2100725"/>
    <lineage>
        <taxon>Bacteria</taxon>
        <taxon>Pseudomonadati</taxon>
        <taxon>Bacteroidota</taxon>
        <taxon>Flavobacteriia</taxon>
        <taxon>Flavobacteriales</taxon>
        <taxon>Crocinitomicaceae</taxon>
        <taxon>Brumimicrobium</taxon>
    </lineage>
</organism>
<dbReference type="Gene3D" id="3.40.50.1110">
    <property type="entry name" value="SGNH hydrolase"/>
    <property type="match status" value="1"/>
</dbReference>
<dbReference type="OrthoDB" id="9807687at2"/>
<reference evidence="2 3" key="1">
    <citation type="submission" date="2018-05" db="EMBL/GenBank/DDBJ databases">
        <title>Brumimicrobium oceani sp. nov., isolated from coastal sediment.</title>
        <authorList>
            <person name="Kou Y."/>
        </authorList>
    </citation>
    <scope>NUCLEOTIDE SEQUENCE [LARGE SCALE GENOMIC DNA]</scope>
    <source>
        <strain evidence="2 3">C305</strain>
    </source>
</reference>
<evidence type="ECO:0000313" key="2">
    <source>
        <dbReference type="EMBL" id="PWH85994.1"/>
    </source>
</evidence>
<gene>
    <name evidence="2" type="ORF">DIT68_05410</name>
</gene>
<reference evidence="2 3" key="2">
    <citation type="submission" date="2018-05" db="EMBL/GenBank/DDBJ databases">
        <authorList>
            <person name="Lanie J.A."/>
            <person name="Ng W.-L."/>
            <person name="Kazmierczak K.M."/>
            <person name="Andrzejewski T.M."/>
            <person name="Davidsen T.M."/>
            <person name="Wayne K.J."/>
            <person name="Tettelin H."/>
            <person name="Glass J.I."/>
            <person name="Rusch D."/>
            <person name="Podicherti R."/>
            <person name="Tsui H.-C.T."/>
            <person name="Winkler M.E."/>
        </authorList>
    </citation>
    <scope>NUCLEOTIDE SEQUENCE [LARGE SCALE GENOMIC DNA]</scope>
    <source>
        <strain evidence="2 3">C305</strain>
    </source>
</reference>
<feature type="domain" description="GSCFA" evidence="1">
    <location>
        <begin position="22"/>
        <end position="251"/>
    </location>
</feature>
<dbReference type="InterPro" id="IPR036514">
    <property type="entry name" value="SGNH_hydro_sf"/>
</dbReference>
<dbReference type="Proteomes" id="UP000245370">
    <property type="component" value="Unassembled WGS sequence"/>
</dbReference>
<keyword evidence="3" id="KW-1185">Reference proteome</keyword>
<proteinExistence type="predicted"/>
<dbReference type="EMBL" id="QFRJ01000003">
    <property type="protein sequence ID" value="PWH85994.1"/>
    <property type="molecule type" value="Genomic_DNA"/>
</dbReference>